<dbReference type="FunFam" id="3.30.70.2610:FF:000001">
    <property type="entry name" value="General transcription factor IIH subunit 4"/>
    <property type="match status" value="1"/>
</dbReference>
<comment type="subcellular location">
    <subcellularLocation>
        <location evidence="1 10">Nucleus</location>
    </subcellularLocation>
</comment>
<protein>
    <recommendedName>
        <fullName evidence="9 10">General transcription factor IIH subunit 4</fullName>
    </recommendedName>
</protein>
<dbReference type="PANTHER" id="PTHR13152:SF0">
    <property type="entry name" value="GENERAL TRANSCRIPTION FACTOR IIH SUBUNIT 4"/>
    <property type="match status" value="1"/>
</dbReference>
<dbReference type="GO" id="GO:0006366">
    <property type="term" value="P:transcription by RNA polymerase II"/>
    <property type="evidence" value="ECO:0007669"/>
    <property type="project" value="UniProtKB-ARBA"/>
</dbReference>
<evidence type="ECO:0000256" key="10">
    <source>
        <dbReference type="RuleBase" id="RU364024"/>
    </source>
</evidence>
<dbReference type="GO" id="GO:0001671">
    <property type="term" value="F:ATPase activator activity"/>
    <property type="evidence" value="ECO:0007669"/>
    <property type="project" value="InterPro"/>
</dbReference>
<dbReference type="AlphaFoldDB" id="A0A7R8VDE3"/>
<evidence type="ECO:0000256" key="8">
    <source>
        <dbReference type="ARBA" id="ARBA00064576"/>
    </source>
</evidence>
<keyword evidence="3 10" id="KW-0227">DNA damage</keyword>
<evidence type="ECO:0000256" key="1">
    <source>
        <dbReference type="ARBA" id="ARBA00004123"/>
    </source>
</evidence>
<evidence type="ECO:0000256" key="3">
    <source>
        <dbReference type="ARBA" id="ARBA00022763"/>
    </source>
</evidence>
<evidence type="ECO:0000256" key="4">
    <source>
        <dbReference type="ARBA" id="ARBA00023015"/>
    </source>
</evidence>
<keyword evidence="4 10" id="KW-0805">Transcription regulation</keyword>
<keyword evidence="7 10" id="KW-0539">Nucleus</keyword>
<keyword evidence="5 10" id="KW-0804">Transcription</keyword>
<dbReference type="EMBL" id="OA565097">
    <property type="protein sequence ID" value="CAD7196298.1"/>
    <property type="molecule type" value="Genomic_DNA"/>
</dbReference>
<dbReference type="Pfam" id="PF03849">
    <property type="entry name" value="Tfb2"/>
    <property type="match status" value="1"/>
</dbReference>
<comment type="subunit">
    <text evidence="8">Component of the 7-subunit TFIIH core complex composed of XPB/ERCC3, XPD/ERCC2, GTF2H1, GTF2H2, GTF2H3, GTF2H4 and GTF2H5, which is active in NER. The core complex associates with the 3-subunit CDK-activating kinase (CAK) module composed of CCNH/cyclin H, CDK7 and MNAT1 to form the 10-subunit holoenzyme (holo-TFIIH) active in transcription. Part of TBP-based Pol II pre-initiation complex (PIC), in which Pol II core assembles with general transcription factors and other specific initiation factors including GTF2E1, GTF2E2, GTF2F1, GTF2F2, TCEA1, ERCC2, ERCC3, GTF2H2, GTF2H3, GTF2H4, GTF2H5, GTF2A1, GTF2A2, GTF2B and TBP; this large multi-subunit PIC complex mediates DNA unwinding and targets Pol II core to the transcription start site where the first phosphodiester bond forms.</text>
</comment>
<dbReference type="GO" id="GO:0003690">
    <property type="term" value="F:double-stranded DNA binding"/>
    <property type="evidence" value="ECO:0007669"/>
    <property type="project" value="TreeGrafter"/>
</dbReference>
<dbReference type="Pfam" id="PF18307">
    <property type="entry name" value="Tfb2_C"/>
    <property type="match status" value="1"/>
</dbReference>
<evidence type="ECO:0000256" key="5">
    <source>
        <dbReference type="ARBA" id="ARBA00023163"/>
    </source>
</evidence>
<evidence type="ECO:0000256" key="7">
    <source>
        <dbReference type="ARBA" id="ARBA00023242"/>
    </source>
</evidence>
<accession>A0A7R8VDE3</accession>
<dbReference type="GO" id="GO:0006289">
    <property type="term" value="P:nucleotide-excision repair"/>
    <property type="evidence" value="ECO:0007669"/>
    <property type="project" value="InterPro"/>
</dbReference>
<organism evidence="12">
    <name type="scientific">Timema douglasi</name>
    <name type="common">Walking stick</name>
    <dbReference type="NCBI Taxonomy" id="61478"/>
    <lineage>
        <taxon>Eukaryota</taxon>
        <taxon>Metazoa</taxon>
        <taxon>Ecdysozoa</taxon>
        <taxon>Arthropoda</taxon>
        <taxon>Hexapoda</taxon>
        <taxon>Insecta</taxon>
        <taxon>Pterygota</taxon>
        <taxon>Neoptera</taxon>
        <taxon>Polyneoptera</taxon>
        <taxon>Phasmatodea</taxon>
        <taxon>Timematodea</taxon>
        <taxon>Timematoidea</taxon>
        <taxon>Timematidae</taxon>
        <taxon>Timema</taxon>
    </lineage>
</organism>
<comment type="function">
    <text evidence="10">Component of the general transcription and DNA repair factor IIH (TFIIH) core complex which is involved in general and transcription-coupled nucleotide excision repair (NER) of damaged DNA.</text>
</comment>
<evidence type="ECO:0000259" key="11">
    <source>
        <dbReference type="Pfam" id="PF18307"/>
    </source>
</evidence>
<comment type="similarity">
    <text evidence="2 10">Belongs to the TFB2 family.</text>
</comment>
<dbReference type="PANTHER" id="PTHR13152">
    <property type="entry name" value="TFIIH, POLYPEPTIDE 4"/>
    <property type="match status" value="1"/>
</dbReference>
<dbReference type="GO" id="GO:0005675">
    <property type="term" value="C:transcription factor TFIIH holo complex"/>
    <property type="evidence" value="ECO:0007669"/>
    <property type="project" value="TreeGrafter"/>
</dbReference>
<gene>
    <name evidence="12" type="ORF">TDIB3V08_LOCUS2649</name>
</gene>
<name>A0A7R8VDE3_TIMDO</name>
<feature type="domain" description="Transcription factor Tfb2 C-terminal" evidence="11">
    <location>
        <begin position="466"/>
        <end position="533"/>
    </location>
</feature>
<reference evidence="12" key="1">
    <citation type="submission" date="2020-11" db="EMBL/GenBank/DDBJ databases">
        <authorList>
            <person name="Tran Van P."/>
        </authorList>
    </citation>
    <scope>NUCLEOTIDE SEQUENCE</scope>
</reference>
<dbReference type="Gene3D" id="3.30.70.2610">
    <property type="match status" value="1"/>
</dbReference>
<proteinExistence type="inferred from homology"/>
<dbReference type="InterPro" id="IPR040662">
    <property type="entry name" value="Tfb2_C"/>
</dbReference>
<keyword evidence="6 10" id="KW-0234">DNA repair</keyword>
<dbReference type="GO" id="GO:0000439">
    <property type="term" value="C:transcription factor TFIIH core complex"/>
    <property type="evidence" value="ECO:0007669"/>
    <property type="project" value="InterPro"/>
</dbReference>
<sequence length="540" mass="61345">MTQLFVPNPHTPNPSNWEPTGQVLFQACWFWPWPASCHSSAPDLGSTGILPNLQQVSQAPGLIRSMAESSKTQQASKSTSSSLVLQSKNLLCKNLHDYLKLLPADVLNKLYNHPATCLAVFRELPEIARHYVIRILFVEQPVPQAVVASWVAQAYCKEHVNVTRSLSDLQVWQEAAIPGGLPGWILNTTFKKNMKIALLGRGKAWSMSSQLEADTRPRDIQYLDKYAMERWECVLHYMVGSQQQEGISADAVRILLHAGLMKRDEEDGSPVITREGFQFLLLDTPSQVWYFILQYLDTVEARGLDLVDCLTFLFQLSFSTISKDYSTEGMSEGLLVFLQHLREFGLVYQRKRKAGRFYPTRLALNIVSGQNKSQTELNRDGYIVVETNYRIYAYTDSNLQVALLGLFCELMYRFPNLAVGILTRESVRQALRSGITAEQIVGFLRLHAHPRLLAAGPPTLPPTIVDQIKLWENERERFTYTEGVLYSQFLSQADFEVLRDHALDLGVLTWQNIPRRTMVVTKSGHEDVKRFWKRYSKGGG</sequence>
<evidence type="ECO:0000256" key="2">
    <source>
        <dbReference type="ARBA" id="ARBA00007132"/>
    </source>
</evidence>
<evidence type="ECO:0000256" key="6">
    <source>
        <dbReference type="ARBA" id="ARBA00023204"/>
    </source>
</evidence>
<dbReference type="NCBIfam" id="TIGR00625">
    <property type="entry name" value="tfb2"/>
    <property type="match status" value="1"/>
</dbReference>
<evidence type="ECO:0000256" key="9">
    <source>
        <dbReference type="ARBA" id="ARBA00070130"/>
    </source>
</evidence>
<evidence type="ECO:0000313" key="12">
    <source>
        <dbReference type="EMBL" id="CAD7196298.1"/>
    </source>
</evidence>
<dbReference type="InterPro" id="IPR004598">
    <property type="entry name" value="TFIIH_p52/Tfb2"/>
</dbReference>